<evidence type="ECO:0000259" key="1">
    <source>
        <dbReference type="Pfam" id="PF00364"/>
    </source>
</evidence>
<gene>
    <name evidence="2" type="primary">ERD15</name>
    <name evidence="2" type="ORF">SDJN03_22910</name>
</gene>
<dbReference type="PANTHER" id="PTHR47597">
    <property type="entry name" value="IS A MEMBER OF THE PF|00364 BIOTIN-REQUIRING ENZYMES FAMILY-RELATED"/>
    <property type="match status" value="1"/>
</dbReference>
<dbReference type="EMBL" id="JAGKQH010000015">
    <property type="protein sequence ID" value="KAG6578462.1"/>
    <property type="molecule type" value="Genomic_DNA"/>
</dbReference>
<evidence type="ECO:0000313" key="2">
    <source>
        <dbReference type="EMBL" id="KAG6578462.1"/>
    </source>
</evidence>
<reference evidence="2 3" key="1">
    <citation type="journal article" date="2021" name="Hortic Res">
        <title>The domestication of Cucurbita argyrosperma as revealed by the genome of its wild relative.</title>
        <authorList>
            <person name="Barrera-Redondo J."/>
            <person name="Sanchez-de la Vega G."/>
            <person name="Aguirre-Liguori J.A."/>
            <person name="Castellanos-Morales G."/>
            <person name="Gutierrez-Guerrero Y.T."/>
            <person name="Aguirre-Dugua X."/>
            <person name="Aguirre-Planter E."/>
            <person name="Tenaillon M.I."/>
            <person name="Lira-Saade R."/>
            <person name="Eguiarte L.E."/>
        </authorList>
    </citation>
    <scope>NUCLEOTIDE SEQUENCE [LARGE SCALE GENOMIC DNA]</scope>
    <source>
        <strain evidence="2">JBR-2021</strain>
    </source>
</reference>
<sequence>MESSATLRSFHYFSGGSRLQLIEKPSKIYMSNTNKSCIQGLSNFGKPIHVSTNQKRTGLSCTKVPKVTETAKPNDSVLDGSVLKKPAANATFPNGFEALVLEVCDETEIAELKLKVGEFEMHLKRNIGVVRAPLSAISPTIPPPIPSKPMIESAPTASAPPNNLPEKITPFTNVPLEKSSKIAALEASGSKGYVLVSSPTVGSFRRGRTIKGKQQPPICKENDMIKEGQVIGYVDQFGTELPVKTDVAGEVLKVLFREGEAVGYGDPLIAVLPAFHGISCVRWAVGGGAWLVKKRAKRASELKQAVAMDVVALTNSSSSVSMLNPNAPLFVPMAYRTVEDFSDQWWDLIQSSPWFREYWLQERFQDPQNDLSFLENDEIVLPDLENFLEDFACQQEEEELEFSKDLVPMGAFKWHKARTGAEVPRYAQKAPKIVNVKVTPRTIHQPR</sequence>
<dbReference type="Pfam" id="PF00364">
    <property type="entry name" value="Biotin_lipoyl"/>
    <property type="match status" value="1"/>
</dbReference>
<dbReference type="InterPro" id="IPR000089">
    <property type="entry name" value="Biotin_lipoyl"/>
</dbReference>
<evidence type="ECO:0000313" key="3">
    <source>
        <dbReference type="Proteomes" id="UP000685013"/>
    </source>
</evidence>
<comment type="caution">
    <text evidence="2">The sequence shown here is derived from an EMBL/GenBank/DDBJ whole genome shotgun (WGS) entry which is preliminary data.</text>
</comment>
<feature type="domain" description="Lipoyl-binding" evidence="1">
    <location>
        <begin position="211"/>
        <end position="269"/>
    </location>
</feature>
<dbReference type="CDD" id="cd06850">
    <property type="entry name" value="biotinyl_domain"/>
    <property type="match status" value="1"/>
</dbReference>
<organism evidence="2 3">
    <name type="scientific">Cucurbita argyrosperma subsp. sororia</name>
    <dbReference type="NCBI Taxonomy" id="37648"/>
    <lineage>
        <taxon>Eukaryota</taxon>
        <taxon>Viridiplantae</taxon>
        <taxon>Streptophyta</taxon>
        <taxon>Embryophyta</taxon>
        <taxon>Tracheophyta</taxon>
        <taxon>Spermatophyta</taxon>
        <taxon>Magnoliopsida</taxon>
        <taxon>eudicotyledons</taxon>
        <taxon>Gunneridae</taxon>
        <taxon>Pentapetalae</taxon>
        <taxon>rosids</taxon>
        <taxon>fabids</taxon>
        <taxon>Cucurbitales</taxon>
        <taxon>Cucurbitaceae</taxon>
        <taxon>Cucurbiteae</taxon>
        <taxon>Cucurbita</taxon>
    </lineage>
</organism>
<keyword evidence="3" id="KW-1185">Reference proteome</keyword>
<dbReference type="Proteomes" id="UP000685013">
    <property type="component" value="Chromosome 15"/>
</dbReference>
<proteinExistence type="predicted"/>
<dbReference type="PANTHER" id="PTHR47597:SF2">
    <property type="entry name" value="LIPOYL-BINDING DOMAIN-CONTAINING PROTEIN"/>
    <property type="match status" value="1"/>
</dbReference>
<dbReference type="AlphaFoldDB" id="A0AAV6MA12"/>
<accession>A0AAV6MA12</accession>
<feature type="non-terminal residue" evidence="2">
    <location>
        <position position="1"/>
    </location>
</feature>
<name>A0AAV6MA12_9ROSI</name>
<dbReference type="InterPro" id="IPR053217">
    <property type="entry name" value="ACC_Biotin_Carrier"/>
</dbReference>
<protein>
    <submittedName>
        <fullName evidence="2">Protein EARLY RESPONSIVE TO DEHYDRATION 15</fullName>
    </submittedName>
</protein>